<feature type="compositionally biased region" description="Low complexity" evidence="1">
    <location>
        <begin position="100"/>
        <end position="111"/>
    </location>
</feature>
<dbReference type="AlphaFoldDB" id="A0AAV6YDN1"/>
<proteinExistence type="predicted"/>
<accession>A0AAV6YDN1</accession>
<feature type="region of interest" description="Disordered" evidence="1">
    <location>
        <begin position="100"/>
        <end position="125"/>
    </location>
</feature>
<sequence>ACGSPSYAVSISSLQGEVQDLTLLQSDLRTAVSVAERFREEAQEKLEASERENHRLRSKGSDSVDWAEASPINGPLQGYRSLPRGVILSSMREPILKSSSLMSVPPSTSLTQCSEAASSRKERRGSLETLLKESKATENLTEDSGSFFRRYGGSKRGVFLRWAQDRTCGYKHVVITNFSTSWVDGMALCALLHSYLPQSIPYQQLRPLEKRKNLQLAFQVAEGVGIPPLLVRPPPIYLCFCVPDSSLASHL</sequence>
<evidence type="ECO:0000313" key="3">
    <source>
        <dbReference type="EMBL" id="KAG8535654.1"/>
    </source>
</evidence>
<feature type="domain" description="Calponin-homology (CH)" evidence="2">
    <location>
        <begin position="153"/>
        <end position="251"/>
    </location>
</feature>
<feature type="region of interest" description="Disordered" evidence="1">
    <location>
        <begin position="46"/>
        <end position="65"/>
    </location>
</feature>
<evidence type="ECO:0000256" key="1">
    <source>
        <dbReference type="SAM" id="MobiDB-lite"/>
    </source>
</evidence>
<reference evidence="3" key="1">
    <citation type="thesis" date="2020" institute="ProQuest LLC" country="789 East Eisenhower Parkway, Ann Arbor, MI, USA">
        <title>Comparative Genomics and Chromosome Evolution.</title>
        <authorList>
            <person name="Mudd A.B."/>
        </authorList>
    </citation>
    <scope>NUCLEOTIDE SEQUENCE</scope>
    <source>
        <strain evidence="3">237g6f4</strain>
        <tissue evidence="3">Blood</tissue>
    </source>
</reference>
<dbReference type="InterPro" id="IPR001715">
    <property type="entry name" value="CH_dom"/>
</dbReference>
<name>A0AAV6YDN1_ENGPU</name>
<protein>
    <recommendedName>
        <fullName evidence="2">Calponin-homology (CH) domain-containing protein</fullName>
    </recommendedName>
</protein>
<feature type="non-terminal residue" evidence="3">
    <location>
        <position position="1"/>
    </location>
</feature>
<evidence type="ECO:0000313" key="4">
    <source>
        <dbReference type="Proteomes" id="UP000824782"/>
    </source>
</evidence>
<comment type="caution">
    <text evidence="3">The sequence shown here is derived from an EMBL/GenBank/DDBJ whole genome shotgun (WGS) entry which is preliminary data.</text>
</comment>
<dbReference type="PANTHER" id="PTHR23167">
    <property type="entry name" value="CALPONIN HOMOLOGY DOMAIN-CONTAINING PROTEIN DDB_G0272472-RELATED"/>
    <property type="match status" value="1"/>
</dbReference>
<gene>
    <name evidence="3" type="ORF">GDO81_028066</name>
</gene>
<evidence type="ECO:0000259" key="2">
    <source>
        <dbReference type="PROSITE" id="PS50021"/>
    </source>
</evidence>
<dbReference type="SMART" id="SM00033">
    <property type="entry name" value="CH"/>
    <property type="match status" value="1"/>
</dbReference>
<dbReference type="Pfam" id="PF00307">
    <property type="entry name" value="CH"/>
    <property type="match status" value="1"/>
</dbReference>
<feature type="compositionally biased region" description="Basic and acidic residues" evidence="1">
    <location>
        <begin position="46"/>
        <end position="62"/>
    </location>
</feature>
<dbReference type="PROSITE" id="PS50021">
    <property type="entry name" value="CH"/>
    <property type="match status" value="1"/>
</dbReference>
<dbReference type="InterPro" id="IPR050540">
    <property type="entry name" value="F-actin_Monoox_Mical"/>
</dbReference>
<dbReference type="EMBL" id="WNYA01060990">
    <property type="protein sequence ID" value="KAG8535654.1"/>
    <property type="molecule type" value="Genomic_DNA"/>
</dbReference>
<dbReference type="InterPro" id="IPR036872">
    <property type="entry name" value="CH_dom_sf"/>
</dbReference>
<dbReference type="PANTHER" id="PTHR23167:SF93">
    <property type="entry name" value="CYTOSPIN-A-LIKE"/>
    <property type="match status" value="1"/>
</dbReference>
<keyword evidence="4" id="KW-1185">Reference proteome</keyword>
<dbReference type="SUPFAM" id="SSF47576">
    <property type="entry name" value="Calponin-homology domain, CH-domain"/>
    <property type="match status" value="1"/>
</dbReference>
<dbReference type="Gene3D" id="1.10.418.10">
    <property type="entry name" value="Calponin-like domain"/>
    <property type="match status" value="1"/>
</dbReference>
<organism evidence="3 4">
    <name type="scientific">Engystomops pustulosus</name>
    <name type="common">Tungara frog</name>
    <name type="synonym">Physalaemus pustulosus</name>
    <dbReference type="NCBI Taxonomy" id="76066"/>
    <lineage>
        <taxon>Eukaryota</taxon>
        <taxon>Metazoa</taxon>
        <taxon>Chordata</taxon>
        <taxon>Craniata</taxon>
        <taxon>Vertebrata</taxon>
        <taxon>Euteleostomi</taxon>
        <taxon>Amphibia</taxon>
        <taxon>Batrachia</taxon>
        <taxon>Anura</taxon>
        <taxon>Neobatrachia</taxon>
        <taxon>Hyloidea</taxon>
        <taxon>Leptodactylidae</taxon>
        <taxon>Leiuperinae</taxon>
        <taxon>Engystomops</taxon>
    </lineage>
</organism>
<dbReference type="Proteomes" id="UP000824782">
    <property type="component" value="Unassembled WGS sequence"/>
</dbReference>